<dbReference type="EMBL" id="CP000393">
    <property type="protein sequence ID" value="ABG53071.1"/>
    <property type="molecule type" value="Genomic_DNA"/>
</dbReference>
<evidence type="ECO:0000313" key="2">
    <source>
        <dbReference type="EMBL" id="ABG53071.1"/>
    </source>
</evidence>
<gene>
    <name evidence="2" type="ordered locus">Tery_4059</name>
</gene>
<proteinExistence type="predicted"/>
<dbReference type="eggNOG" id="COG0577">
    <property type="taxonomic scope" value="Bacteria"/>
</dbReference>
<sequence length="145" mass="16455">MSHEIIAINRPVRPKQVIEANSAEKTLREKTESKPQKPTLIKKPSSRTESINQPSKLQRPRKLSKPKLKESIKQATNAHGKIFSSGDKILVSAPWSNVVEAKITGFYKSPEGSIWAIFIPQKSLPNWKWEKGCIRAELLKLAEFR</sequence>
<dbReference type="OrthoDB" id="460370at2"/>
<feature type="compositionally biased region" description="Basic and acidic residues" evidence="1">
    <location>
        <begin position="25"/>
        <end position="35"/>
    </location>
</feature>
<organism evidence="2">
    <name type="scientific">Trichodesmium erythraeum (strain IMS101)</name>
    <dbReference type="NCBI Taxonomy" id="203124"/>
    <lineage>
        <taxon>Bacteria</taxon>
        <taxon>Bacillati</taxon>
        <taxon>Cyanobacteriota</taxon>
        <taxon>Cyanophyceae</taxon>
        <taxon>Oscillatoriophycideae</taxon>
        <taxon>Oscillatoriales</taxon>
        <taxon>Microcoleaceae</taxon>
        <taxon>Trichodesmium</taxon>
    </lineage>
</organism>
<feature type="compositionally biased region" description="Polar residues" evidence="1">
    <location>
        <begin position="47"/>
        <end position="56"/>
    </location>
</feature>
<dbReference type="KEGG" id="ter:Tery_4059"/>
<reference evidence="2" key="1">
    <citation type="submission" date="2006-06" db="EMBL/GenBank/DDBJ databases">
        <title>Complete sequence of Trichodesmium erythraeum IMS101.</title>
        <authorList>
            <consortium name="US DOE Joint Genome Institute"/>
            <person name="Copeland A."/>
            <person name="Lucas S."/>
            <person name="Lapidus A."/>
            <person name="Barry K."/>
            <person name="Detter J.C."/>
            <person name="Glavina del Rio T."/>
            <person name="Hammon N."/>
            <person name="Israni S."/>
            <person name="Dalin E."/>
            <person name="Tice H."/>
            <person name="Pitluck S."/>
            <person name="Kiss H."/>
            <person name="Munk A.C."/>
            <person name="Brettin T."/>
            <person name="Bruce D."/>
            <person name="Han C."/>
            <person name="Tapia R."/>
            <person name="Gilna P."/>
            <person name="Schmutz J."/>
            <person name="Larimer F."/>
            <person name="Land M."/>
            <person name="Hauser L."/>
            <person name="Kyrpides N."/>
            <person name="Kim E."/>
            <person name="Richardson P."/>
        </authorList>
    </citation>
    <scope>NUCLEOTIDE SEQUENCE [LARGE SCALE GENOMIC DNA]</scope>
    <source>
        <strain evidence="2">IMS101</strain>
    </source>
</reference>
<feature type="region of interest" description="Disordered" evidence="1">
    <location>
        <begin position="17"/>
        <end position="70"/>
    </location>
</feature>
<name>Q10XF3_TRIEI</name>
<dbReference type="RefSeq" id="WP_011613401.1">
    <property type="nucleotide sequence ID" value="NC_008312.1"/>
</dbReference>
<dbReference type="HOGENOM" id="CLU_1786061_0_0_3"/>
<dbReference type="STRING" id="203124.Tery_4059"/>
<evidence type="ECO:0000256" key="1">
    <source>
        <dbReference type="SAM" id="MobiDB-lite"/>
    </source>
</evidence>
<accession>Q10XF3</accession>
<protein>
    <submittedName>
        <fullName evidence="2">Uncharacterized protein</fullName>
    </submittedName>
</protein>
<dbReference type="AlphaFoldDB" id="Q10XF3"/>